<dbReference type="SUPFAM" id="SSF56752">
    <property type="entry name" value="D-aminoacid aminotransferase-like PLP-dependent enzymes"/>
    <property type="match status" value="1"/>
</dbReference>
<evidence type="ECO:0000256" key="3">
    <source>
        <dbReference type="ARBA" id="ARBA00022898"/>
    </source>
</evidence>
<keyword evidence="3" id="KW-0663">Pyridoxal phosphate</keyword>
<protein>
    <recommendedName>
        <fullName evidence="5">Branched-chain-amino-acid transaminase</fullName>
    </recommendedName>
</protein>
<comment type="similarity">
    <text evidence="2">Belongs to the class-IV pyridoxal-phosphate-dependent aminotransferase family.</text>
</comment>
<dbReference type="PANTHER" id="PTHR42743:SF11">
    <property type="entry name" value="AMINODEOXYCHORISMATE LYASE"/>
    <property type="match status" value="1"/>
</dbReference>
<dbReference type="EMBL" id="LAZR01037657">
    <property type="protein sequence ID" value="KKL21630.1"/>
    <property type="molecule type" value="Genomic_DNA"/>
</dbReference>
<dbReference type="InterPro" id="IPR036038">
    <property type="entry name" value="Aminotransferase-like"/>
</dbReference>
<gene>
    <name evidence="4" type="ORF">LCGC14_2443530</name>
</gene>
<dbReference type="GO" id="GO:0046394">
    <property type="term" value="P:carboxylic acid biosynthetic process"/>
    <property type="evidence" value="ECO:0007669"/>
    <property type="project" value="UniProtKB-ARBA"/>
</dbReference>
<comment type="caution">
    <text evidence="4">The sequence shown here is derived from an EMBL/GenBank/DDBJ whole genome shotgun (WGS) entry which is preliminary data.</text>
</comment>
<proteinExistence type="inferred from homology"/>
<evidence type="ECO:0008006" key="5">
    <source>
        <dbReference type="Google" id="ProtNLM"/>
    </source>
</evidence>
<name>A0A0F9BIG4_9ZZZZ</name>
<sequence>MYKEHFGLDQQPFGLTPNTAFFLNAQGHREAFNMLQVALADGEGFIKIVCFYPQIAFDILPPQNQLDVSIFVIDPKQDLDGIDFHFERGTTLGISKWRKLDPQTVPIEAKVAANYLNGMVARIEAKKRGFENAVMLDTQGFVAEGGTESVFLVRNDRLYTPFLGTILESITRKSILQAAKLNGIETSEDRLSPDFLFQADEIFLSNSPYKVIPVRQIENQKFAHAPGPITRKINDLMNKIVSGQEKRFNDWLFSVD</sequence>
<dbReference type="GO" id="GO:0008652">
    <property type="term" value="P:amino acid biosynthetic process"/>
    <property type="evidence" value="ECO:0007669"/>
    <property type="project" value="UniProtKB-ARBA"/>
</dbReference>
<dbReference type="PANTHER" id="PTHR42743">
    <property type="entry name" value="AMINO-ACID AMINOTRANSFERASE"/>
    <property type="match status" value="1"/>
</dbReference>
<dbReference type="CDD" id="cd00449">
    <property type="entry name" value="PLPDE_IV"/>
    <property type="match status" value="1"/>
</dbReference>
<dbReference type="Pfam" id="PF01063">
    <property type="entry name" value="Aminotran_4"/>
    <property type="match status" value="1"/>
</dbReference>
<comment type="cofactor">
    <cofactor evidence="1">
        <name>pyridoxal 5'-phosphate</name>
        <dbReference type="ChEBI" id="CHEBI:597326"/>
    </cofactor>
</comment>
<dbReference type="FunFam" id="3.20.10.10:FF:000002">
    <property type="entry name" value="D-alanine aminotransferase"/>
    <property type="match status" value="1"/>
</dbReference>
<dbReference type="InterPro" id="IPR043132">
    <property type="entry name" value="BCAT-like_C"/>
</dbReference>
<dbReference type="InterPro" id="IPR043131">
    <property type="entry name" value="BCAT-like_N"/>
</dbReference>
<dbReference type="Gene3D" id="3.20.10.10">
    <property type="entry name" value="D-amino Acid Aminotransferase, subunit A, domain 2"/>
    <property type="match status" value="1"/>
</dbReference>
<accession>A0A0F9BIG4</accession>
<organism evidence="4">
    <name type="scientific">marine sediment metagenome</name>
    <dbReference type="NCBI Taxonomy" id="412755"/>
    <lineage>
        <taxon>unclassified sequences</taxon>
        <taxon>metagenomes</taxon>
        <taxon>ecological metagenomes</taxon>
    </lineage>
</organism>
<evidence type="ECO:0000313" key="4">
    <source>
        <dbReference type="EMBL" id="KKL21630.1"/>
    </source>
</evidence>
<evidence type="ECO:0000256" key="2">
    <source>
        <dbReference type="ARBA" id="ARBA00009320"/>
    </source>
</evidence>
<dbReference type="Gene3D" id="3.30.470.10">
    <property type="match status" value="1"/>
</dbReference>
<evidence type="ECO:0000256" key="1">
    <source>
        <dbReference type="ARBA" id="ARBA00001933"/>
    </source>
</evidence>
<dbReference type="AlphaFoldDB" id="A0A0F9BIG4"/>
<reference evidence="4" key="1">
    <citation type="journal article" date="2015" name="Nature">
        <title>Complex archaea that bridge the gap between prokaryotes and eukaryotes.</title>
        <authorList>
            <person name="Spang A."/>
            <person name="Saw J.H."/>
            <person name="Jorgensen S.L."/>
            <person name="Zaremba-Niedzwiedzka K."/>
            <person name="Martijn J."/>
            <person name="Lind A.E."/>
            <person name="van Eijk R."/>
            <person name="Schleper C."/>
            <person name="Guy L."/>
            <person name="Ettema T.J."/>
        </authorList>
    </citation>
    <scope>NUCLEOTIDE SEQUENCE</scope>
</reference>
<dbReference type="GO" id="GO:0003824">
    <property type="term" value="F:catalytic activity"/>
    <property type="evidence" value="ECO:0007669"/>
    <property type="project" value="InterPro"/>
</dbReference>
<dbReference type="InterPro" id="IPR050571">
    <property type="entry name" value="Class-IV_PLP-Dep_Aminotrnsfr"/>
</dbReference>
<dbReference type="InterPro" id="IPR001544">
    <property type="entry name" value="Aminotrans_IV"/>
</dbReference>